<dbReference type="EMBL" id="CACSLK010027840">
    <property type="protein sequence ID" value="CAA0833742.1"/>
    <property type="molecule type" value="Genomic_DNA"/>
</dbReference>
<feature type="non-terminal residue" evidence="1">
    <location>
        <position position="1"/>
    </location>
</feature>
<gene>
    <name evidence="1" type="ORF">SHERM_29000</name>
</gene>
<comment type="caution">
    <text evidence="1">The sequence shown here is derived from an EMBL/GenBank/DDBJ whole genome shotgun (WGS) entry which is preliminary data.</text>
</comment>
<keyword evidence="2" id="KW-1185">Reference proteome</keyword>
<proteinExistence type="predicted"/>
<evidence type="ECO:0000313" key="2">
    <source>
        <dbReference type="Proteomes" id="UP001153555"/>
    </source>
</evidence>
<evidence type="ECO:0000313" key="1">
    <source>
        <dbReference type="EMBL" id="CAA0833742.1"/>
    </source>
</evidence>
<sequence length="132" mass="15207">ILHQCGRFYYRPSMPPLPAHFTSKSIDTRVGQDFRKPTMKFYHEAPAVVRASSALSPIQIPTVVESLRDIYWPSQWAEFNLCVNETSIKQFWAPSGTYFSKILGCWSMMCYFSRIQGLQVGFINVQATKFAR</sequence>
<organism evidence="1 2">
    <name type="scientific">Striga hermonthica</name>
    <name type="common">Purple witchweed</name>
    <name type="synonym">Buchnera hermonthica</name>
    <dbReference type="NCBI Taxonomy" id="68872"/>
    <lineage>
        <taxon>Eukaryota</taxon>
        <taxon>Viridiplantae</taxon>
        <taxon>Streptophyta</taxon>
        <taxon>Embryophyta</taxon>
        <taxon>Tracheophyta</taxon>
        <taxon>Spermatophyta</taxon>
        <taxon>Magnoliopsida</taxon>
        <taxon>eudicotyledons</taxon>
        <taxon>Gunneridae</taxon>
        <taxon>Pentapetalae</taxon>
        <taxon>asterids</taxon>
        <taxon>lamiids</taxon>
        <taxon>Lamiales</taxon>
        <taxon>Orobanchaceae</taxon>
        <taxon>Buchnereae</taxon>
        <taxon>Striga</taxon>
    </lineage>
</organism>
<dbReference type="Proteomes" id="UP001153555">
    <property type="component" value="Unassembled WGS sequence"/>
</dbReference>
<accession>A0A9N7RKX7</accession>
<reference evidence="1" key="1">
    <citation type="submission" date="2019-12" db="EMBL/GenBank/DDBJ databases">
        <authorList>
            <person name="Scholes J."/>
        </authorList>
    </citation>
    <scope>NUCLEOTIDE SEQUENCE</scope>
</reference>
<feature type="non-terminal residue" evidence="1">
    <location>
        <position position="132"/>
    </location>
</feature>
<name>A0A9N7RKX7_STRHE</name>
<dbReference type="AlphaFoldDB" id="A0A9N7RKX7"/>
<protein>
    <submittedName>
        <fullName evidence="1">Uncharacterized protein</fullName>
    </submittedName>
</protein>